<name>A0A931DZR8_9CORY</name>
<evidence type="ECO:0000256" key="1">
    <source>
        <dbReference type="SAM" id="SignalP"/>
    </source>
</evidence>
<evidence type="ECO:0000313" key="2">
    <source>
        <dbReference type="EMBL" id="MBG6122059.1"/>
    </source>
</evidence>
<proteinExistence type="predicted"/>
<protein>
    <recommendedName>
        <fullName evidence="4">Alpha helical Porin B</fullName>
    </recommendedName>
</protein>
<dbReference type="RefSeq" id="WP_196824516.1">
    <property type="nucleotide sequence ID" value="NZ_CP046980.1"/>
</dbReference>
<dbReference type="InterPro" id="IPR021114">
    <property type="entry name" value="Porin_PorB/PorC"/>
</dbReference>
<feature type="signal peptide" evidence="1">
    <location>
        <begin position="1"/>
        <end position="28"/>
    </location>
</feature>
<dbReference type="AlphaFoldDB" id="A0A931DZR8"/>
<feature type="chain" id="PRO_5038056380" description="Alpha helical Porin B" evidence="1">
    <location>
        <begin position="29"/>
        <end position="146"/>
    </location>
</feature>
<comment type="caution">
    <text evidence="2">The sequence shown here is derived from an EMBL/GenBank/DDBJ whole genome shotgun (WGS) entry which is preliminary data.</text>
</comment>
<dbReference type="EMBL" id="JADOUE010000001">
    <property type="protein sequence ID" value="MBG6122059.1"/>
    <property type="molecule type" value="Genomic_DNA"/>
</dbReference>
<accession>A0A931DZR8</accession>
<keyword evidence="1" id="KW-0732">Signal</keyword>
<organism evidence="2 3">
    <name type="scientific">Corynebacterium aquatimens</name>
    <dbReference type="NCBI Taxonomy" id="1190508"/>
    <lineage>
        <taxon>Bacteria</taxon>
        <taxon>Bacillati</taxon>
        <taxon>Actinomycetota</taxon>
        <taxon>Actinomycetes</taxon>
        <taxon>Mycobacteriales</taxon>
        <taxon>Corynebacteriaceae</taxon>
        <taxon>Corynebacterium</taxon>
    </lineage>
</organism>
<dbReference type="Proteomes" id="UP000658613">
    <property type="component" value="Unassembled WGS sequence"/>
</dbReference>
<evidence type="ECO:0000313" key="3">
    <source>
        <dbReference type="Proteomes" id="UP000658613"/>
    </source>
</evidence>
<gene>
    <name evidence="2" type="ORF">IW254_001028</name>
</gene>
<reference evidence="2" key="1">
    <citation type="submission" date="2020-11" db="EMBL/GenBank/DDBJ databases">
        <title>Sequencing the genomes of 1000 actinobacteria strains.</title>
        <authorList>
            <person name="Klenk H.-P."/>
        </authorList>
    </citation>
    <scope>NUCLEOTIDE SEQUENCE</scope>
    <source>
        <strain evidence="2">DSM 45632</strain>
    </source>
</reference>
<dbReference type="Pfam" id="PF11565">
    <property type="entry name" value="PorB"/>
    <property type="match status" value="1"/>
</dbReference>
<sequence>MRISHKIALGTIASAAAIGAVTAMPAQADLNLTQLQQLANGGIATADCNVVKSTLRGTSLVDGTTTRSQLVDKLNTQLGQGTATRLLAGSTVNAIADRALECEAVKPDPVTPQSQAIDFASQISSRAGLPELRTILPLVQGSSQAK</sequence>
<evidence type="ECO:0008006" key="4">
    <source>
        <dbReference type="Google" id="ProtNLM"/>
    </source>
</evidence>
<keyword evidence="3" id="KW-1185">Reference proteome</keyword>